<comment type="subcellular location">
    <subcellularLocation>
        <location evidence="1">Mitochondrion</location>
    </subcellularLocation>
</comment>
<dbReference type="GO" id="GO:0005739">
    <property type="term" value="C:mitochondrion"/>
    <property type="evidence" value="ECO:0007669"/>
    <property type="project" value="UniProtKB-SubCell"/>
</dbReference>
<dbReference type="STRING" id="137246.A0A401SZB7"/>
<evidence type="ECO:0000313" key="8">
    <source>
        <dbReference type="Proteomes" id="UP000287033"/>
    </source>
</evidence>
<evidence type="ECO:0000256" key="4">
    <source>
        <dbReference type="ARBA" id="ARBA00023128"/>
    </source>
</evidence>
<organism evidence="7 8">
    <name type="scientific">Chiloscyllium punctatum</name>
    <name type="common">Brownbanded bambooshark</name>
    <name type="synonym">Hemiscyllium punctatum</name>
    <dbReference type="NCBI Taxonomy" id="137246"/>
    <lineage>
        <taxon>Eukaryota</taxon>
        <taxon>Metazoa</taxon>
        <taxon>Chordata</taxon>
        <taxon>Craniata</taxon>
        <taxon>Vertebrata</taxon>
        <taxon>Chondrichthyes</taxon>
        <taxon>Elasmobranchii</taxon>
        <taxon>Galeomorphii</taxon>
        <taxon>Galeoidea</taxon>
        <taxon>Orectolobiformes</taxon>
        <taxon>Hemiscylliidae</taxon>
        <taxon>Chiloscyllium</taxon>
    </lineage>
</organism>
<reference evidence="7 8" key="1">
    <citation type="journal article" date="2018" name="Nat. Ecol. Evol.">
        <title>Shark genomes provide insights into elasmobranch evolution and the origin of vertebrates.</title>
        <authorList>
            <person name="Hara Y"/>
            <person name="Yamaguchi K"/>
            <person name="Onimaru K"/>
            <person name="Kadota M"/>
            <person name="Koyanagi M"/>
            <person name="Keeley SD"/>
            <person name="Tatsumi K"/>
            <person name="Tanaka K"/>
            <person name="Motone F"/>
            <person name="Kageyama Y"/>
            <person name="Nozu R"/>
            <person name="Adachi N"/>
            <person name="Nishimura O"/>
            <person name="Nakagawa R"/>
            <person name="Tanegashima C"/>
            <person name="Kiyatake I"/>
            <person name="Matsumoto R"/>
            <person name="Murakumo K"/>
            <person name="Nishida K"/>
            <person name="Terakita A"/>
            <person name="Kuratani S"/>
            <person name="Sato K"/>
            <person name="Hyodo S Kuraku.S."/>
        </authorList>
    </citation>
    <scope>NUCLEOTIDE SEQUENCE [LARGE SCALE GENOMIC DNA]</scope>
</reference>
<dbReference type="InterPro" id="IPR000352">
    <property type="entry name" value="Pep_chain_release_fac_I"/>
</dbReference>
<comment type="caution">
    <text evidence="7">The sequence shown here is derived from an EMBL/GenBank/DDBJ whole genome shotgun (WGS) entry which is preliminary data.</text>
</comment>
<protein>
    <recommendedName>
        <fullName evidence="6">Prokaryotic-type class I peptide chain release factors domain-containing protein</fullName>
    </recommendedName>
</protein>
<name>A0A401SZB7_CHIPU</name>
<dbReference type="InterPro" id="IPR052405">
    <property type="entry name" value="Mito_Transl_Release_Factor"/>
</dbReference>
<dbReference type="SUPFAM" id="SSF75620">
    <property type="entry name" value="Release factor"/>
    <property type="match status" value="1"/>
</dbReference>
<dbReference type="PANTHER" id="PTHR46203">
    <property type="entry name" value="PROBABLE PEPTIDE CHAIN RELEASE FACTOR C12ORF65"/>
    <property type="match status" value="1"/>
</dbReference>
<evidence type="ECO:0000256" key="5">
    <source>
        <dbReference type="SAM" id="MobiDB-lite"/>
    </source>
</evidence>
<evidence type="ECO:0000259" key="6">
    <source>
        <dbReference type="Pfam" id="PF00472"/>
    </source>
</evidence>
<keyword evidence="3" id="KW-0809">Transit peptide</keyword>
<dbReference type="AlphaFoldDB" id="A0A401SZB7"/>
<dbReference type="Gene3D" id="3.30.160.20">
    <property type="match status" value="1"/>
</dbReference>
<accession>A0A401SZB7</accession>
<sequence length="248" mass="27776">MRTIRSQRGCGFSTASSRQGTAAPHELVGAGLPLLPPEAGKRSSTQSNGEGWPLEGGGKRRHFKVKKTCIVTQLLYPMTASILYNCLLSLTRAQALSLRQWNSTNSAKPFLDVKHAPLSMPFAGKKSFLDLPDVVEDELEEQFVRGRGPGGQATNKTSNCVVLKHVPTGIVVKCHQTRSVDQNRKIARTILQEKLEVHYKGVNSEIMKQKQVQQWKKQEKKRKAKDNLERKRQFKNLLESADATEMKK</sequence>
<dbReference type="PANTHER" id="PTHR46203:SF1">
    <property type="entry name" value="MITOCHONDRIAL TRANSLATION RELEASE FACTOR IN RESCUE"/>
    <property type="match status" value="1"/>
</dbReference>
<evidence type="ECO:0000256" key="2">
    <source>
        <dbReference type="ARBA" id="ARBA00010835"/>
    </source>
</evidence>
<feature type="region of interest" description="Disordered" evidence="5">
    <location>
        <begin position="1"/>
        <end position="56"/>
    </location>
</feature>
<dbReference type="OrthoDB" id="277888at2759"/>
<dbReference type="Proteomes" id="UP000287033">
    <property type="component" value="Unassembled WGS sequence"/>
</dbReference>
<feature type="region of interest" description="Disordered" evidence="5">
    <location>
        <begin position="213"/>
        <end position="248"/>
    </location>
</feature>
<dbReference type="InterPro" id="IPR045853">
    <property type="entry name" value="Pep_chain_release_fac_I_sf"/>
</dbReference>
<keyword evidence="8" id="KW-1185">Reference proteome</keyword>
<dbReference type="Pfam" id="PF00472">
    <property type="entry name" value="RF-1"/>
    <property type="match status" value="1"/>
</dbReference>
<comment type="similarity">
    <text evidence="2">Belongs to the prokaryotic/mitochondrial release factor family.</text>
</comment>
<evidence type="ECO:0000313" key="7">
    <source>
        <dbReference type="EMBL" id="GCC35729.1"/>
    </source>
</evidence>
<evidence type="ECO:0000256" key="1">
    <source>
        <dbReference type="ARBA" id="ARBA00004173"/>
    </source>
</evidence>
<dbReference type="GO" id="GO:0003747">
    <property type="term" value="F:translation release factor activity"/>
    <property type="evidence" value="ECO:0007669"/>
    <property type="project" value="InterPro"/>
</dbReference>
<proteinExistence type="inferred from homology"/>
<dbReference type="EMBL" id="BEZZ01000738">
    <property type="protein sequence ID" value="GCC35729.1"/>
    <property type="molecule type" value="Genomic_DNA"/>
</dbReference>
<keyword evidence="4" id="KW-0496">Mitochondrion</keyword>
<evidence type="ECO:0000256" key="3">
    <source>
        <dbReference type="ARBA" id="ARBA00022946"/>
    </source>
</evidence>
<feature type="domain" description="Prokaryotic-type class I peptide chain release factors" evidence="6">
    <location>
        <begin position="134"/>
        <end position="232"/>
    </location>
</feature>
<gene>
    <name evidence="7" type="ORF">chiPu_0014217</name>
</gene>